<evidence type="ECO:0000313" key="5">
    <source>
        <dbReference type="Proteomes" id="UP000654075"/>
    </source>
</evidence>
<evidence type="ECO:0000313" key="4">
    <source>
        <dbReference type="EMBL" id="CAE8591219.1"/>
    </source>
</evidence>
<feature type="region of interest" description="Disordered" evidence="2">
    <location>
        <begin position="52"/>
        <end position="73"/>
    </location>
</feature>
<feature type="region of interest" description="Disordered" evidence="2">
    <location>
        <begin position="971"/>
        <end position="1021"/>
    </location>
</feature>
<comment type="caution">
    <text evidence="4">The sequence shown here is derived from an EMBL/GenBank/DDBJ whole genome shotgun (WGS) entry which is preliminary data.</text>
</comment>
<keyword evidence="1" id="KW-0863">Zinc-finger</keyword>
<feature type="compositionally biased region" description="Polar residues" evidence="2">
    <location>
        <begin position="56"/>
        <end position="71"/>
    </location>
</feature>
<dbReference type="SUPFAM" id="SSF57850">
    <property type="entry name" value="RING/U-box"/>
    <property type="match status" value="1"/>
</dbReference>
<proteinExistence type="predicted"/>
<dbReference type="PROSITE" id="PS50089">
    <property type="entry name" value="ZF_RING_2"/>
    <property type="match status" value="1"/>
</dbReference>
<reference evidence="4" key="1">
    <citation type="submission" date="2021-02" db="EMBL/GenBank/DDBJ databases">
        <authorList>
            <person name="Dougan E. K."/>
            <person name="Rhodes N."/>
            <person name="Thang M."/>
            <person name="Chan C."/>
        </authorList>
    </citation>
    <scope>NUCLEOTIDE SEQUENCE</scope>
</reference>
<sequence length="1021" mass="111753">MSCHTWRRQSARSTLIAWRGNLRRCQASVNAWRSILRQRDRERRAALVVQLADSCTPGQTTEEEGSSSPENSFEDEDLRWLDFLDKFHSTARTAAEETVSIEDAESQHVTLQALLSAECRNLEALSGQLAELHEAERMERQLTLRRSQQLDEELSRVLLDQGELRGSLIRCCQMTQVASDARADSQAEVEELEQGTGSPMSRLGSRCRETSCYAWRMNCSSNTPLLSCNRQNCKDASAALNLIVVQQDMFTNETRIQQQLASTLPSKQIILRLMLIIEDWHIHDDINFRIHSHSFPSLAKFAKEYRGQLFDVQVPGAAGSELCRLRIDDGADAELALRLAEPGEAVPFGSEAFRNALGLPLLAVHGRIAGKSATGLFDPATSVRLAAEMEASGAGEAARLAVECGADPRALADDGISPYTAAILAEDPCDLLAGLHPGLRQRILRGDHRAWAEVARSSVGAGHPDIAARALSQGLPIPDEMAEALLQHCFESEPGLPLLAARVLARVDGQRYLITALDRATDRLSWLRAAERILEQSRPGQNPPWLQPDTLRYCITQIRKGRHQFRLLLEALLRHFRSLEAEDFYRAPCILPADGGAECPICFEPLSRGVPVAFLNDQGCAICPHFLCANCSRGYASSATSQGEAIRCPECRRNARAVGPVPAFTEDPLRWFDFLAAPTSSAASAEGMARSMLLRAISALIPVDADALEASIEEGDICMSLGQEVSACEFIENGLYAWVWQHVQEHLRCLRLGAPPDLADRQDWFRYWNLSKSDRLTRSEALRALLRTFRVASLDKQRLAYVRQKLDMIWDLCTEEQHRRLGCHDPAGICCREFSAPGGLGDLIEEAFSFEPGCQGLHPQQESEALAAAAASKVISGRHRLRGRPGCGVRQARGLQASPAIPRTAADATPEAPPDLMVPQERPMASASALARLPALAIPAILDVLNACPPAASTAQQRHALEENLPMNLESLDAGSSADSMASYSSDHCTSPASDRQSRPGVGCASPAPPANDSGRNVISL</sequence>
<dbReference type="Proteomes" id="UP000654075">
    <property type="component" value="Unassembled WGS sequence"/>
</dbReference>
<gene>
    <name evidence="4" type="ORF">PGLA1383_LOCUS9905</name>
</gene>
<dbReference type="AlphaFoldDB" id="A0A813DXU7"/>
<dbReference type="Gene3D" id="3.30.40.10">
    <property type="entry name" value="Zinc/RING finger domain, C3HC4 (zinc finger)"/>
    <property type="match status" value="1"/>
</dbReference>
<dbReference type="EMBL" id="CAJNNV010004768">
    <property type="protein sequence ID" value="CAE8591219.1"/>
    <property type="molecule type" value="Genomic_DNA"/>
</dbReference>
<keyword evidence="1" id="KW-0479">Metal-binding</keyword>
<feature type="domain" description="RING-type" evidence="3">
    <location>
        <begin position="599"/>
        <end position="652"/>
    </location>
</feature>
<dbReference type="GO" id="GO:0008270">
    <property type="term" value="F:zinc ion binding"/>
    <property type="evidence" value="ECO:0007669"/>
    <property type="project" value="UniProtKB-KW"/>
</dbReference>
<evidence type="ECO:0000256" key="2">
    <source>
        <dbReference type="SAM" id="MobiDB-lite"/>
    </source>
</evidence>
<protein>
    <recommendedName>
        <fullName evidence="3">RING-type domain-containing protein</fullName>
    </recommendedName>
</protein>
<evidence type="ECO:0000256" key="1">
    <source>
        <dbReference type="PROSITE-ProRule" id="PRU00175"/>
    </source>
</evidence>
<dbReference type="InterPro" id="IPR001841">
    <property type="entry name" value="Znf_RING"/>
</dbReference>
<accession>A0A813DXU7</accession>
<organism evidence="4 5">
    <name type="scientific">Polarella glacialis</name>
    <name type="common">Dinoflagellate</name>
    <dbReference type="NCBI Taxonomy" id="89957"/>
    <lineage>
        <taxon>Eukaryota</taxon>
        <taxon>Sar</taxon>
        <taxon>Alveolata</taxon>
        <taxon>Dinophyceae</taxon>
        <taxon>Suessiales</taxon>
        <taxon>Suessiaceae</taxon>
        <taxon>Polarella</taxon>
    </lineage>
</organism>
<feature type="region of interest" description="Disordered" evidence="2">
    <location>
        <begin position="884"/>
        <end position="915"/>
    </location>
</feature>
<name>A0A813DXU7_POLGL</name>
<keyword evidence="1" id="KW-0862">Zinc</keyword>
<dbReference type="InterPro" id="IPR013083">
    <property type="entry name" value="Znf_RING/FYVE/PHD"/>
</dbReference>
<feature type="compositionally biased region" description="Low complexity" evidence="2">
    <location>
        <begin position="971"/>
        <end position="987"/>
    </location>
</feature>
<keyword evidence="5" id="KW-1185">Reference proteome</keyword>
<dbReference type="OrthoDB" id="418675at2759"/>
<evidence type="ECO:0000259" key="3">
    <source>
        <dbReference type="PROSITE" id="PS50089"/>
    </source>
</evidence>